<evidence type="ECO:0000256" key="7">
    <source>
        <dbReference type="SAM" id="Coils"/>
    </source>
</evidence>
<comment type="similarity">
    <text evidence="1 6">Belongs to the XseB family.</text>
</comment>
<reference evidence="8 9" key="1">
    <citation type="submission" date="2018-10" db="EMBL/GenBank/DDBJ databases">
        <authorList>
            <person name="Chen W.-M."/>
        </authorList>
    </citation>
    <scope>NUCLEOTIDE SEQUENCE [LARGE SCALE GENOMIC DNA]</scope>
    <source>
        <strain evidence="8 9">THS-13</strain>
    </source>
</reference>
<dbReference type="EMBL" id="RJVO01000003">
    <property type="protein sequence ID" value="ROH90848.1"/>
    <property type="molecule type" value="Genomic_DNA"/>
</dbReference>
<comment type="subunit">
    <text evidence="6">Heterooligomer composed of large and small subunits.</text>
</comment>
<dbReference type="SUPFAM" id="SSF116842">
    <property type="entry name" value="XseB-like"/>
    <property type="match status" value="1"/>
</dbReference>
<dbReference type="GO" id="GO:0006308">
    <property type="term" value="P:DNA catabolic process"/>
    <property type="evidence" value="ECO:0007669"/>
    <property type="project" value="UniProtKB-UniRule"/>
</dbReference>
<keyword evidence="3 6" id="KW-0540">Nuclease</keyword>
<dbReference type="AlphaFoldDB" id="A0A3N0VEX3"/>
<evidence type="ECO:0000256" key="3">
    <source>
        <dbReference type="ARBA" id="ARBA00022722"/>
    </source>
</evidence>
<dbReference type="InterPro" id="IPR037004">
    <property type="entry name" value="Exonuc_VII_ssu_sf"/>
</dbReference>
<dbReference type="InterPro" id="IPR003761">
    <property type="entry name" value="Exonuc_VII_S"/>
</dbReference>
<dbReference type="PANTHER" id="PTHR34137:SF1">
    <property type="entry name" value="EXODEOXYRIBONUCLEASE 7 SMALL SUBUNIT"/>
    <property type="match status" value="1"/>
</dbReference>
<comment type="caution">
    <text evidence="8">The sequence shown here is derived from an EMBL/GenBank/DDBJ whole genome shotgun (WGS) entry which is preliminary data.</text>
</comment>
<name>A0A3N0VEX3_9GAMM</name>
<comment type="function">
    <text evidence="6">Bidirectionally degrades single-stranded DNA into large acid-insoluble oligonucleotides, which are then degraded further into small acid-soluble oligonucleotides.</text>
</comment>
<evidence type="ECO:0000256" key="6">
    <source>
        <dbReference type="HAMAP-Rule" id="MF_00337"/>
    </source>
</evidence>
<evidence type="ECO:0000256" key="2">
    <source>
        <dbReference type="ARBA" id="ARBA00022490"/>
    </source>
</evidence>
<keyword evidence="5 6" id="KW-0269">Exonuclease</keyword>
<evidence type="ECO:0000313" key="8">
    <source>
        <dbReference type="EMBL" id="ROH90848.1"/>
    </source>
</evidence>
<dbReference type="NCBIfam" id="NF002140">
    <property type="entry name" value="PRK00977.1-4"/>
    <property type="match status" value="1"/>
</dbReference>
<dbReference type="GO" id="GO:0005829">
    <property type="term" value="C:cytosol"/>
    <property type="evidence" value="ECO:0007669"/>
    <property type="project" value="TreeGrafter"/>
</dbReference>
<dbReference type="PANTHER" id="PTHR34137">
    <property type="entry name" value="EXODEOXYRIBONUCLEASE 7 SMALL SUBUNIT"/>
    <property type="match status" value="1"/>
</dbReference>
<dbReference type="RefSeq" id="WP_123211303.1">
    <property type="nucleotide sequence ID" value="NZ_RJVO01000003.1"/>
</dbReference>
<dbReference type="EC" id="3.1.11.6" evidence="6"/>
<proteinExistence type="inferred from homology"/>
<dbReference type="GO" id="GO:0008855">
    <property type="term" value="F:exodeoxyribonuclease VII activity"/>
    <property type="evidence" value="ECO:0007669"/>
    <property type="project" value="UniProtKB-UniRule"/>
</dbReference>
<dbReference type="Gene3D" id="1.10.287.1040">
    <property type="entry name" value="Exonuclease VII, small subunit"/>
    <property type="match status" value="1"/>
</dbReference>
<keyword evidence="4 6" id="KW-0378">Hydrolase</keyword>
<keyword evidence="9" id="KW-1185">Reference proteome</keyword>
<gene>
    <name evidence="6 8" type="primary">xseB</name>
    <name evidence="8" type="ORF">ED208_07640</name>
</gene>
<keyword evidence="2 6" id="KW-0963">Cytoplasm</keyword>
<dbReference type="Proteomes" id="UP000282106">
    <property type="component" value="Unassembled WGS sequence"/>
</dbReference>
<evidence type="ECO:0000313" key="9">
    <source>
        <dbReference type="Proteomes" id="UP000282106"/>
    </source>
</evidence>
<dbReference type="HAMAP" id="MF_00337">
    <property type="entry name" value="Exonuc_7_S"/>
    <property type="match status" value="1"/>
</dbReference>
<dbReference type="PIRSF" id="PIRSF006488">
    <property type="entry name" value="Exonuc_VII_S"/>
    <property type="match status" value="1"/>
</dbReference>
<evidence type="ECO:0000256" key="1">
    <source>
        <dbReference type="ARBA" id="ARBA00009998"/>
    </source>
</evidence>
<feature type="coiled-coil region" evidence="7">
    <location>
        <begin position="8"/>
        <end position="35"/>
    </location>
</feature>
<dbReference type="InParanoid" id="A0A3N0VEX3"/>
<evidence type="ECO:0000256" key="5">
    <source>
        <dbReference type="ARBA" id="ARBA00022839"/>
    </source>
</evidence>
<organism evidence="8 9">
    <name type="scientific">Stagnimonas aquatica</name>
    <dbReference type="NCBI Taxonomy" id="2689987"/>
    <lineage>
        <taxon>Bacteria</taxon>
        <taxon>Pseudomonadati</taxon>
        <taxon>Pseudomonadota</taxon>
        <taxon>Gammaproteobacteria</taxon>
        <taxon>Nevskiales</taxon>
        <taxon>Nevskiaceae</taxon>
        <taxon>Stagnimonas</taxon>
    </lineage>
</organism>
<comment type="subcellular location">
    <subcellularLocation>
        <location evidence="6">Cytoplasm</location>
    </subcellularLocation>
</comment>
<evidence type="ECO:0000256" key="4">
    <source>
        <dbReference type="ARBA" id="ARBA00022801"/>
    </source>
</evidence>
<keyword evidence="7" id="KW-0175">Coiled coil</keyword>
<accession>A0A3N0VEX3</accession>
<sequence length="73" mass="8022">MSTAVDPVARFEDAMKELEAIVQKLERGELKLEESLSLFERGMALSQECRGALDSAELKIKTLVPGKPADDSE</sequence>
<protein>
    <recommendedName>
        <fullName evidence="6">Exodeoxyribonuclease 7 small subunit</fullName>
        <ecNumber evidence="6">3.1.11.6</ecNumber>
    </recommendedName>
    <alternativeName>
        <fullName evidence="6">Exodeoxyribonuclease VII small subunit</fullName>
        <shortName evidence="6">Exonuclease VII small subunit</shortName>
    </alternativeName>
</protein>
<dbReference type="FunCoup" id="A0A3N0VEX3">
    <property type="interactions" value="356"/>
</dbReference>
<dbReference type="Pfam" id="PF02609">
    <property type="entry name" value="Exonuc_VII_S"/>
    <property type="match status" value="1"/>
</dbReference>
<dbReference type="GO" id="GO:0009318">
    <property type="term" value="C:exodeoxyribonuclease VII complex"/>
    <property type="evidence" value="ECO:0007669"/>
    <property type="project" value="UniProtKB-UniRule"/>
</dbReference>
<comment type="catalytic activity">
    <reaction evidence="6">
        <text>Exonucleolytic cleavage in either 5'- to 3'- or 3'- to 5'-direction to yield nucleoside 5'-phosphates.</text>
        <dbReference type="EC" id="3.1.11.6"/>
    </reaction>
</comment>
<dbReference type="NCBIfam" id="TIGR01280">
    <property type="entry name" value="xseB"/>
    <property type="match status" value="1"/>
</dbReference>